<dbReference type="KEGG" id="nmy:CJ229_004980"/>
<dbReference type="RefSeq" id="WP_210391816.1">
    <property type="nucleotide sequence ID" value="NZ_CP136964.1"/>
</dbReference>
<dbReference type="InterPro" id="IPR025579">
    <property type="entry name" value="DUF4357"/>
</dbReference>
<evidence type="ECO:0000259" key="1">
    <source>
        <dbReference type="SMART" id="SM00974"/>
    </source>
</evidence>
<evidence type="ECO:0000313" key="3">
    <source>
        <dbReference type="Proteomes" id="UP000243626"/>
    </source>
</evidence>
<reference evidence="3" key="1">
    <citation type="submission" date="2017-09" db="EMBL/GenBank/DDBJ databases">
        <title>Bacterial strain isolated from the female urinary microbiota.</title>
        <authorList>
            <person name="Thomas-White K."/>
            <person name="Kumar N."/>
            <person name="Forster S."/>
            <person name="Putonti C."/>
            <person name="Lawley T."/>
            <person name="Wolfe A.J."/>
        </authorList>
    </citation>
    <scope>NUCLEOTIDE SEQUENCE [LARGE SCALE GENOMIC DNA]</scope>
    <source>
        <strain evidence="3">UMB0959</strain>
    </source>
</reference>
<organism evidence="2 3">
    <name type="scientific">Nosocomiicoccus massiliensis</name>
    <dbReference type="NCBI Taxonomy" id="1232430"/>
    <lineage>
        <taxon>Bacteria</taxon>
        <taxon>Bacillati</taxon>
        <taxon>Bacillota</taxon>
        <taxon>Bacilli</taxon>
        <taxon>Bacillales</taxon>
        <taxon>Staphylococcaceae</taxon>
        <taxon>Nosocomiicoccus</taxon>
    </lineage>
</organism>
<dbReference type="AlphaFoldDB" id="A0AAF0YHD2"/>
<dbReference type="InterPro" id="IPR018306">
    <property type="entry name" value="Phage_T5_Orf172_DNA-bd"/>
</dbReference>
<accession>A0AAF0YHD2</accession>
<proteinExistence type="predicted"/>
<dbReference type="SMART" id="SM00974">
    <property type="entry name" value="T5orf172"/>
    <property type="match status" value="1"/>
</dbReference>
<sequence>MSTIDRGIIYVMSTAVPGLVKIGKTGVDNFENRMNFLERNGYFNVVALDRKFAIEVEDYHAKEVLLDDIFKKSKVSNSELYALDIDLVIQLLSSFEGRQVFPIEKSKEETFDDATKEVEMKRDTSLIPDGEYVLNRRVRGFGEVRGIARVEDGVFTVLKGSLCAPDGDTSHLNETRRLAHIVDNILQEDVICTSPSTAGFVIIGNQNNGWMEWKTRDGKPLDIFRTKK</sequence>
<dbReference type="Proteomes" id="UP000243626">
    <property type="component" value="Chromosome"/>
</dbReference>
<dbReference type="EMBL" id="CP136964">
    <property type="protein sequence ID" value="WOS95460.1"/>
    <property type="molecule type" value="Genomic_DNA"/>
</dbReference>
<keyword evidence="3" id="KW-1185">Reference proteome</keyword>
<protein>
    <submittedName>
        <fullName evidence="2">DUF4357 domain-containing protein</fullName>
    </submittedName>
</protein>
<dbReference type="Pfam" id="PF14267">
    <property type="entry name" value="DUF4357"/>
    <property type="match status" value="1"/>
</dbReference>
<feature type="domain" description="Bacteriophage T5 Orf172 DNA-binding" evidence="1">
    <location>
        <begin position="14"/>
        <end position="95"/>
    </location>
</feature>
<gene>
    <name evidence="2" type="ORF">CJ229_004980</name>
</gene>
<evidence type="ECO:0000313" key="2">
    <source>
        <dbReference type="EMBL" id="WOS95460.1"/>
    </source>
</evidence>
<name>A0AAF0YHD2_9STAP</name>